<sequence>MSWVLEQVRIISTQSSKSGEHGDRRIGTTTAGLVLPSCIILGADKEKGNVSGSTKVKTRKVFRLGEKLEGVKLPQGYTRAGFEKDVNFMRDQLETYVQQNKNSSDITKMPEHVLRRVFASNDISAKHKGHLLLGGYNNGLVAPEPHLYYIGSSGVLDLTKVGDIVEIQNRFQTGSGAGAAFVILNEGFHPTMSEEEGIFLVLESIYNGIKNDKYTGEAIEEEVSILKFEEMRRQRMQQRV</sequence>
<dbReference type="InterPro" id="IPR029055">
    <property type="entry name" value="Ntn_hydrolases_N"/>
</dbReference>
<evidence type="ECO:0000313" key="1">
    <source>
        <dbReference type="EMBL" id="MCL7030619.1"/>
    </source>
</evidence>
<accession>A0AA41V481</accession>
<dbReference type="GO" id="GO:0005839">
    <property type="term" value="C:proteasome core complex"/>
    <property type="evidence" value="ECO:0007669"/>
    <property type="project" value="InterPro"/>
</dbReference>
<dbReference type="AlphaFoldDB" id="A0AA41V481"/>
<proteinExistence type="predicted"/>
<name>A0AA41V481_PAPNU</name>
<evidence type="ECO:0000313" key="2">
    <source>
        <dbReference type="Proteomes" id="UP001177140"/>
    </source>
</evidence>
<dbReference type="Pfam" id="PF00227">
    <property type="entry name" value="Proteasome"/>
    <property type="match status" value="1"/>
</dbReference>
<dbReference type="InterPro" id="IPR001353">
    <property type="entry name" value="Proteasome_sua/b"/>
</dbReference>
<dbReference type="Gene3D" id="3.60.20.10">
    <property type="entry name" value="Glutamine Phosphoribosylpyrophosphate, subunit 1, domain 1"/>
    <property type="match status" value="1"/>
</dbReference>
<dbReference type="EMBL" id="JAJJMA010103662">
    <property type="protein sequence ID" value="MCL7030619.1"/>
    <property type="molecule type" value="Genomic_DNA"/>
</dbReference>
<comment type="caution">
    <text evidence="1">The sequence shown here is derived from an EMBL/GenBank/DDBJ whole genome shotgun (WGS) entry which is preliminary data.</text>
</comment>
<organism evidence="1 2">
    <name type="scientific">Papaver nudicaule</name>
    <name type="common">Iceland poppy</name>
    <dbReference type="NCBI Taxonomy" id="74823"/>
    <lineage>
        <taxon>Eukaryota</taxon>
        <taxon>Viridiplantae</taxon>
        <taxon>Streptophyta</taxon>
        <taxon>Embryophyta</taxon>
        <taxon>Tracheophyta</taxon>
        <taxon>Spermatophyta</taxon>
        <taxon>Magnoliopsida</taxon>
        <taxon>Ranunculales</taxon>
        <taxon>Papaveraceae</taxon>
        <taxon>Papaveroideae</taxon>
        <taxon>Papaver</taxon>
    </lineage>
</organism>
<gene>
    <name evidence="1" type="ORF">MKW94_016335</name>
</gene>
<reference evidence="1" key="1">
    <citation type="submission" date="2022-03" db="EMBL/GenBank/DDBJ databases">
        <title>A functionally conserved STORR gene fusion in Papaver species that diverged 16.8 million years ago.</title>
        <authorList>
            <person name="Catania T."/>
        </authorList>
    </citation>
    <scope>NUCLEOTIDE SEQUENCE</scope>
    <source>
        <strain evidence="1">S-191538</strain>
    </source>
</reference>
<dbReference type="GO" id="GO:0051603">
    <property type="term" value="P:proteolysis involved in protein catabolic process"/>
    <property type="evidence" value="ECO:0007669"/>
    <property type="project" value="InterPro"/>
</dbReference>
<protein>
    <submittedName>
        <fullName evidence="1">Uncharacterized protein</fullName>
    </submittedName>
</protein>
<keyword evidence="2" id="KW-1185">Reference proteome</keyword>
<dbReference type="SUPFAM" id="SSF56235">
    <property type="entry name" value="N-terminal nucleophile aminohydrolases (Ntn hydrolases)"/>
    <property type="match status" value="1"/>
</dbReference>
<dbReference type="Proteomes" id="UP001177140">
    <property type="component" value="Unassembled WGS sequence"/>
</dbReference>